<dbReference type="Pfam" id="PF00079">
    <property type="entry name" value="Serpin"/>
    <property type="match status" value="1"/>
</dbReference>
<dbReference type="GO" id="GO:0004867">
    <property type="term" value="F:serine-type endopeptidase inhibitor activity"/>
    <property type="evidence" value="ECO:0007669"/>
    <property type="project" value="UniProtKB-KW"/>
</dbReference>
<proteinExistence type="inferred from homology"/>
<feature type="signal peptide" evidence="5">
    <location>
        <begin position="1"/>
        <end position="19"/>
    </location>
</feature>
<evidence type="ECO:0000256" key="3">
    <source>
        <dbReference type="ARBA" id="ARBA00022900"/>
    </source>
</evidence>
<accession>A0A1D2MTC0</accession>
<comment type="caution">
    <text evidence="7">The sequence shown here is derived from an EMBL/GenBank/DDBJ whole genome shotgun (WGS) entry which is preliminary data.</text>
</comment>
<dbReference type="AlphaFoldDB" id="A0A1D2MTC0"/>
<keyword evidence="2" id="KW-0646">Protease inhibitor</keyword>
<dbReference type="Gene3D" id="2.30.39.10">
    <property type="entry name" value="Alpha-1-antitrypsin, domain 1"/>
    <property type="match status" value="1"/>
</dbReference>
<evidence type="ECO:0000256" key="2">
    <source>
        <dbReference type="ARBA" id="ARBA00022690"/>
    </source>
</evidence>
<dbReference type="GO" id="GO:0005615">
    <property type="term" value="C:extracellular space"/>
    <property type="evidence" value="ECO:0007669"/>
    <property type="project" value="InterPro"/>
</dbReference>
<comment type="similarity">
    <text evidence="1">Belongs to the serpin family.</text>
</comment>
<feature type="domain" description="Serpin" evidence="6">
    <location>
        <begin position="64"/>
        <end position="345"/>
    </location>
</feature>
<sequence>MRNSLKVCVFFVALLVVEGNPFSSIFPKKFVPQEFVESYRGFCTDVVANEIFLEHSNAYGMSAASTFGIGYLLSNINEGLFSIPTEGFDEALRVQLSAIGYAYRDLVESLVEDPSIHATSTLYTSNKSLEATDGIKNLKTHIAYQDFSQPQIVVPTINSRIAIQTYGKLFDKLIPKGGWYGPSVYSFTKGVFVNTLYYKNQFAYPLVDVGKGYFVTDKVRMLATAGNFRIKKLPEYTVISLPLQDKRKSLVLILPKDDLNSMAPYLEEALDYTKTEGMEVQPLIVQIPAWNFTVSNEYFSQLFYMGINNTMCNWKDGNEHFLQPVAQALYFYLDPEKFEIAAATGAQLNNNQEFQATTGLKSSNNNNDQPSGNAPNGRYRSSMSEDEEDIIESDETINPAAHLDLVGDQIHAEKITFDRPFYWYLKDEVIGPVFTGLVNSFKTYREQVVAVEEAFDDMYKYQFWSCGPKHLALMDEYNNAIETQEDDEDIGLADGLEETEVSYDENENN</sequence>
<dbReference type="OMA" id="NNTMCNW"/>
<feature type="region of interest" description="Disordered" evidence="4">
    <location>
        <begin position="358"/>
        <end position="391"/>
    </location>
</feature>
<dbReference type="PANTHER" id="PTHR11461">
    <property type="entry name" value="SERINE PROTEASE INHIBITOR, SERPIN"/>
    <property type="match status" value="1"/>
</dbReference>
<evidence type="ECO:0000256" key="1">
    <source>
        <dbReference type="ARBA" id="ARBA00009500"/>
    </source>
</evidence>
<dbReference type="Proteomes" id="UP000094527">
    <property type="component" value="Unassembled WGS sequence"/>
</dbReference>
<feature type="chain" id="PRO_5008904519" evidence="5">
    <location>
        <begin position="20"/>
        <end position="509"/>
    </location>
</feature>
<dbReference type="InterPro" id="IPR036186">
    <property type="entry name" value="Serpin_sf"/>
</dbReference>
<reference evidence="7 8" key="1">
    <citation type="journal article" date="2016" name="Genome Biol. Evol.">
        <title>Gene Family Evolution Reflects Adaptation to Soil Environmental Stressors in the Genome of the Collembolan Orchesella cincta.</title>
        <authorList>
            <person name="Faddeeva-Vakhrusheva A."/>
            <person name="Derks M.F."/>
            <person name="Anvar S.Y."/>
            <person name="Agamennone V."/>
            <person name="Suring W."/>
            <person name="Smit S."/>
            <person name="van Straalen N.M."/>
            <person name="Roelofs D."/>
        </authorList>
    </citation>
    <scope>NUCLEOTIDE SEQUENCE [LARGE SCALE GENOMIC DNA]</scope>
    <source>
        <tissue evidence="7">Mixed pool</tissue>
    </source>
</reference>
<keyword evidence="3" id="KW-0722">Serine protease inhibitor</keyword>
<keyword evidence="5" id="KW-0732">Signal</keyword>
<keyword evidence="8" id="KW-1185">Reference proteome</keyword>
<dbReference type="InterPro" id="IPR000215">
    <property type="entry name" value="Serpin_fam"/>
</dbReference>
<evidence type="ECO:0000259" key="6">
    <source>
        <dbReference type="Pfam" id="PF00079"/>
    </source>
</evidence>
<dbReference type="PANTHER" id="PTHR11461:SF211">
    <property type="entry name" value="GH10112P-RELATED"/>
    <property type="match status" value="1"/>
</dbReference>
<dbReference type="InterPro" id="IPR042178">
    <property type="entry name" value="Serpin_sf_1"/>
</dbReference>
<dbReference type="InterPro" id="IPR023796">
    <property type="entry name" value="Serpin_dom"/>
</dbReference>
<evidence type="ECO:0000313" key="8">
    <source>
        <dbReference type="Proteomes" id="UP000094527"/>
    </source>
</evidence>
<dbReference type="SUPFAM" id="SSF56574">
    <property type="entry name" value="Serpins"/>
    <property type="match status" value="1"/>
</dbReference>
<dbReference type="OrthoDB" id="8265551at2759"/>
<organism evidence="7 8">
    <name type="scientific">Orchesella cincta</name>
    <name type="common">Springtail</name>
    <name type="synonym">Podura cincta</name>
    <dbReference type="NCBI Taxonomy" id="48709"/>
    <lineage>
        <taxon>Eukaryota</taxon>
        <taxon>Metazoa</taxon>
        <taxon>Ecdysozoa</taxon>
        <taxon>Arthropoda</taxon>
        <taxon>Hexapoda</taxon>
        <taxon>Collembola</taxon>
        <taxon>Entomobryomorpha</taxon>
        <taxon>Entomobryoidea</taxon>
        <taxon>Orchesellidae</taxon>
        <taxon>Orchesellinae</taxon>
        <taxon>Orchesella</taxon>
    </lineage>
</organism>
<gene>
    <name evidence="7" type="ORF">Ocin01_10525</name>
</gene>
<evidence type="ECO:0000256" key="5">
    <source>
        <dbReference type="SAM" id="SignalP"/>
    </source>
</evidence>
<feature type="compositionally biased region" description="Polar residues" evidence="4">
    <location>
        <begin position="358"/>
        <end position="374"/>
    </location>
</feature>
<evidence type="ECO:0000313" key="7">
    <source>
        <dbReference type="EMBL" id="ODM96151.1"/>
    </source>
</evidence>
<name>A0A1D2MTC0_ORCCI</name>
<evidence type="ECO:0000256" key="4">
    <source>
        <dbReference type="SAM" id="MobiDB-lite"/>
    </source>
</evidence>
<protein>
    <submittedName>
        <fullName evidence="7">Serpin B10</fullName>
    </submittedName>
</protein>
<dbReference type="EMBL" id="LJIJ01000571">
    <property type="protein sequence ID" value="ODM96151.1"/>
    <property type="molecule type" value="Genomic_DNA"/>
</dbReference>
<dbReference type="InterPro" id="IPR042185">
    <property type="entry name" value="Serpin_sf_2"/>
</dbReference>
<dbReference type="Gene3D" id="3.30.497.10">
    <property type="entry name" value="Antithrombin, subunit I, domain 2"/>
    <property type="match status" value="1"/>
</dbReference>